<evidence type="ECO:0000313" key="2">
    <source>
        <dbReference type="Proteomes" id="UP000708208"/>
    </source>
</evidence>
<gene>
    <name evidence="1" type="ORF">AFUS01_LOCUS30404</name>
</gene>
<keyword evidence="2" id="KW-1185">Reference proteome</keyword>
<comment type="caution">
    <text evidence="1">The sequence shown here is derived from an EMBL/GenBank/DDBJ whole genome shotgun (WGS) entry which is preliminary data.</text>
</comment>
<organism evidence="1 2">
    <name type="scientific">Allacma fusca</name>
    <dbReference type="NCBI Taxonomy" id="39272"/>
    <lineage>
        <taxon>Eukaryota</taxon>
        <taxon>Metazoa</taxon>
        <taxon>Ecdysozoa</taxon>
        <taxon>Arthropoda</taxon>
        <taxon>Hexapoda</taxon>
        <taxon>Collembola</taxon>
        <taxon>Symphypleona</taxon>
        <taxon>Sminthuridae</taxon>
        <taxon>Allacma</taxon>
    </lineage>
</organism>
<evidence type="ECO:0000313" key="1">
    <source>
        <dbReference type="EMBL" id="CAG7819993.1"/>
    </source>
</evidence>
<name>A0A8J2LCV3_9HEXA</name>
<dbReference type="AlphaFoldDB" id="A0A8J2LCV3"/>
<proteinExistence type="predicted"/>
<dbReference type="Proteomes" id="UP000708208">
    <property type="component" value="Unassembled WGS sequence"/>
</dbReference>
<sequence length="41" mass="4774">KHKCSCNIFGNKSPGLFWGNLKRNWGKITFKTLQFEEEISS</sequence>
<protein>
    <submittedName>
        <fullName evidence="1">Uncharacterized protein</fullName>
    </submittedName>
</protein>
<reference evidence="1" key="1">
    <citation type="submission" date="2021-06" db="EMBL/GenBank/DDBJ databases">
        <authorList>
            <person name="Hodson N. C."/>
            <person name="Mongue J. A."/>
            <person name="Jaron S. K."/>
        </authorList>
    </citation>
    <scope>NUCLEOTIDE SEQUENCE</scope>
</reference>
<accession>A0A8J2LCV3</accession>
<feature type="non-terminal residue" evidence="1">
    <location>
        <position position="1"/>
    </location>
</feature>
<dbReference type="EMBL" id="CAJVCH010465947">
    <property type="protein sequence ID" value="CAG7819993.1"/>
    <property type="molecule type" value="Genomic_DNA"/>
</dbReference>